<reference evidence="2" key="1">
    <citation type="submission" date="2020-05" db="EMBL/GenBank/DDBJ databases">
        <authorList>
            <person name="Rincon C."/>
            <person name="Sanders R I."/>
            <person name="Robbins C."/>
            <person name="Chaturvedi A."/>
        </authorList>
    </citation>
    <scope>NUCLEOTIDE SEQUENCE</scope>
    <source>
        <strain evidence="2">CHB12</strain>
    </source>
</reference>
<evidence type="ECO:0000313" key="3">
    <source>
        <dbReference type="Proteomes" id="UP000684084"/>
    </source>
</evidence>
<gene>
    <name evidence="2" type="ORF">CHRIB12_LOCUS16520</name>
</gene>
<protein>
    <submittedName>
        <fullName evidence="2">Uncharacterized protein</fullName>
    </submittedName>
</protein>
<evidence type="ECO:0000313" key="2">
    <source>
        <dbReference type="EMBL" id="CAB5379204.1"/>
    </source>
</evidence>
<dbReference type="Proteomes" id="UP000684084">
    <property type="component" value="Unassembled WGS sequence"/>
</dbReference>
<organism evidence="2 3">
    <name type="scientific">Rhizophagus irregularis</name>
    <dbReference type="NCBI Taxonomy" id="588596"/>
    <lineage>
        <taxon>Eukaryota</taxon>
        <taxon>Fungi</taxon>
        <taxon>Fungi incertae sedis</taxon>
        <taxon>Mucoromycota</taxon>
        <taxon>Glomeromycotina</taxon>
        <taxon>Glomeromycetes</taxon>
        <taxon>Glomerales</taxon>
        <taxon>Glomeraceae</taxon>
        <taxon>Rhizophagus</taxon>
    </lineage>
</organism>
<dbReference type="EMBL" id="CAGKOT010000040">
    <property type="protein sequence ID" value="CAB5379204.1"/>
    <property type="molecule type" value="Genomic_DNA"/>
</dbReference>
<dbReference type="AlphaFoldDB" id="A0A916EDF9"/>
<sequence>MNLSDYIQSIFFRVNINDERQRTFVLNLCTKFLSSDTRSFGIQSNDLSRFEIDKLYKLVFRSNDVKMYFSPNSFITFNIIQYSLASILPICKVWFQPYVESLRRLDKEKRREWNQNSNMNNQVDNMKNDLINNIGQILPGFNYLIDFNWDVYENHRHHGVGDLVFGSDYGVIIVIETKWFNTDTLSKAQVNARKKARNRVRKYRGCAQKKFIAVKAIGAVFTNDTGNSIQFVDDQDAGIAKIIEIYTQYPYNFDREEWEESPEKRGILKTILYYIVIVLLVIVAVIVGLAILTVPDTL</sequence>
<keyword evidence="1" id="KW-1133">Transmembrane helix</keyword>
<dbReference type="OrthoDB" id="2305733at2759"/>
<feature type="transmembrane region" description="Helical" evidence="1">
    <location>
        <begin position="271"/>
        <end position="292"/>
    </location>
</feature>
<name>A0A916EDF9_9GLOM</name>
<keyword evidence="1" id="KW-0812">Transmembrane</keyword>
<comment type="caution">
    <text evidence="2">The sequence shown here is derived from an EMBL/GenBank/DDBJ whole genome shotgun (WGS) entry which is preliminary data.</text>
</comment>
<keyword evidence="1" id="KW-0472">Membrane</keyword>
<proteinExistence type="predicted"/>
<dbReference type="VEuPathDB" id="FungiDB:RhiirFUN_007933"/>
<accession>A0A916EDF9</accession>
<evidence type="ECO:0000256" key="1">
    <source>
        <dbReference type="SAM" id="Phobius"/>
    </source>
</evidence>